<name>A0ABR8T317_9BACL</name>
<evidence type="ECO:0000313" key="1">
    <source>
        <dbReference type="EMBL" id="MBD7970077.1"/>
    </source>
</evidence>
<gene>
    <name evidence="1" type="ORF">H9647_18610</name>
</gene>
<evidence type="ECO:0000313" key="2">
    <source>
        <dbReference type="Proteomes" id="UP000608071"/>
    </source>
</evidence>
<dbReference type="Proteomes" id="UP000608071">
    <property type="component" value="Unassembled WGS sequence"/>
</dbReference>
<protein>
    <submittedName>
        <fullName evidence="1">Uncharacterized protein</fullName>
    </submittedName>
</protein>
<dbReference type="EMBL" id="JACSQL010000010">
    <property type="protein sequence ID" value="MBD7970077.1"/>
    <property type="molecule type" value="Genomic_DNA"/>
</dbReference>
<proteinExistence type="predicted"/>
<comment type="caution">
    <text evidence="1">The sequence shown here is derived from an EMBL/GenBank/DDBJ whole genome shotgun (WGS) entry which is preliminary data.</text>
</comment>
<keyword evidence="2" id="KW-1185">Reference proteome</keyword>
<sequence length="602" mass="71074">MDSERKVICDNLNKYITDELVNCIDEELFTKATLEELGEFYYKKALSQVNDATDILLQTVIRFKVHKDLAFENLKDYYKSLCKIIGIEKLPSEIFIEVKEKYNDIFVQKYNVVLQKASTATVDINNKLWRLKDDSDSLKNAPPNYSLLRDLSSDELRLYEYGNECNVLRTRKEMIEFVVQYMTTKLMEFCDIHNTNSIELAIKEETLKLSKNDTFGADVSFSSYKDIVEITEDDIDRPYALFFKVKFYTATEMARKKLYTSQYTFNEEARIEQYKAHFSNIPRVDDLQFHRENDQEAYLSSLRKFVSDYLIVDDLTNMIAESICLRDRKDILSKCVELYNAEEFEIFGNIAPIQIEGMFADFLRDATIFRRFTKLEVYAGAVLREKIKYLQDVNSDIYPEAVEYFMFYFNNIIRNKVAHGSYKNIFKDKMQAEIFATEVILDMSMLVYMLSRKSETEKMYRFINGYQKYYTQMIKSEHPCFEALLNDMIGDKMVSNYDSIEKYRPIQVAYWLVNPYYEKIYESVGDKKDLLDLRSQFLSKEFWLYVLNELNDVIQTGYDYRRINLEFISIVNGLFRCNITDEVKGILGQVNSALQRIKIMGN</sequence>
<accession>A0ABR8T317</accession>
<reference evidence="1 2" key="1">
    <citation type="submission" date="2020-08" db="EMBL/GenBank/DDBJ databases">
        <title>A Genomic Blueprint of the Chicken Gut Microbiome.</title>
        <authorList>
            <person name="Gilroy R."/>
            <person name="Ravi A."/>
            <person name="Getino M."/>
            <person name="Pursley I."/>
            <person name="Horton D.L."/>
            <person name="Alikhan N.-F."/>
            <person name="Baker D."/>
            <person name="Gharbi K."/>
            <person name="Hall N."/>
            <person name="Watson M."/>
            <person name="Adriaenssens E.M."/>
            <person name="Foster-Nyarko E."/>
            <person name="Jarju S."/>
            <person name="Secka A."/>
            <person name="Antonio M."/>
            <person name="Oren A."/>
            <person name="Chaudhuri R."/>
            <person name="La Ragione R.M."/>
            <person name="Hildebrand F."/>
            <person name="Pallen M.J."/>
        </authorList>
    </citation>
    <scope>NUCLEOTIDE SEQUENCE [LARGE SCALE GENOMIC DNA]</scope>
    <source>
        <strain evidence="1 2">Sa2BVA9</strain>
    </source>
</reference>
<organism evidence="1 2">
    <name type="scientific">Paenibacillus gallinarum</name>
    <dbReference type="NCBI Taxonomy" id="2762232"/>
    <lineage>
        <taxon>Bacteria</taxon>
        <taxon>Bacillati</taxon>
        <taxon>Bacillota</taxon>
        <taxon>Bacilli</taxon>
        <taxon>Bacillales</taxon>
        <taxon>Paenibacillaceae</taxon>
        <taxon>Paenibacillus</taxon>
    </lineage>
</organism>